<dbReference type="PROSITE" id="PS50977">
    <property type="entry name" value="HTH_TETR_2"/>
    <property type="match status" value="1"/>
</dbReference>
<reference evidence="4" key="2">
    <citation type="submission" date="2021-04" db="EMBL/GenBank/DDBJ databases">
        <authorList>
            <person name="Gilroy R."/>
        </authorList>
    </citation>
    <scope>NUCLEOTIDE SEQUENCE</scope>
    <source>
        <strain evidence="4">CHK156-179</strain>
    </source>
</reference>
<organism evidence="4 5">
    <name type="scientific">Candidatus Gallimonas gallistercoris</name>
    <dbReference type="NCBI Taxonomy" id="2838602"/>
    <lineage>
        <taxon>Bacteria</taxon>
        <taxon>Bacillati</taxon>
        <taxon>Bacillota</taxon>
        <taxon>Clostridia</taxon>
        <taxon>Candidatus Gallimonas</taxon>
    </lineage>
</organism>
<evidence type="ECO:0000313" key="4">
    <source>
        <dbReference type="EMBL" id="HJA02850.1"/>
    </source>
</evidence>
<dbReference type="InterPro" id="IPR009057">
    <property type="entry name" value="Homeodomain-like_sf"/>
</dbReference>
<reference evidence="4" key="1">
    <citation type="journal article" date="2021" name="PeerJ">
        <title>Extensive microbial diversity within the chicken gut microbiome revealed by metagenomics and culture.</title>
        <authorList>
            <person name="Gilroy R."/>
            <person name="Ravi A."/>
            <person name="Getino M."/>
            <person name="Pursley I."/>
            <person name="Horton D.L."/>
            <person name="Alikhan N.F."/>
            <person name="Baker D."/>
            <person name="Gharbi K."/>
            <person name="Hall N."/>
            <person name="Watson M."/>
            <person name="Adriaenssens E.M."/>
            <person name="Foster-Nyarko E."/>
            <person name="Jarju S."/>
            <person name="Secka A."/>
            <person name="Antonio M."/>
            <person name="Oren A."/>
            <person name="Chaudhuri R.R."/>
            <person name="La Ragione R."/>
            <person name="Hildebrand F."/>
            <person name="Pallen M.J."/>
        </authorList>
    </citation>
    <scope>NUCLEOTIDE SEQUENCE</scope>
    <source>
        <strain evidence="4">CHK156-179</strain>
    </source>
</reference>
<keyword evidence="1 2" id="KW-0238">DNA-binding</keyword>
<evidence type="ECO:0000256" key="1">
    <source>
        <dbReference type="ARBA" id="ARBA00023125"/>
    </source>
</evidence>
<dbReference type="InterPro" id="IPR001647">
    <property type="entry name" value="HTH_TetR"/>
</dbReference>
<evidence type="ECO:0000259" key="3">
    <source>
        <dbReference type="PROSITE" id="PS50977"/>
    </source>
</evidence>
<protein>
    <submittedName>
        <fullName evidence="4">TetR/AcrR family transcriptional regulator</fullName>
    </submittedName>
</protein>
<dbReference type="Pfam" id="PF00440">
    <property type="entry name" value="TetR_N"/>
    <property type="match status" value="1"/>
</dbReference>
<dbReference type="SUPFAM" id="SSF46689">
    <property type="entry name" value="Homeodomain-like"/>
    <property type="match status" value="1"/>
</dbReference>
<evidence type="ECO:0000256" key="2">
    <source>
        <dbReference type="PROSITE-ProRule" id="PRU00335"/>
    </source>
</evidence>
<dbReference type="PRINTS" id="PR00455">
    <property type="entry name" value="HTHTETR"/>
</dbReference>
<comment type="caution">
    <text evidence="4">The sequence shown here is derived from an EMBL/GenBank/DDBJ whole genome shotgun (WGS) entry which is preliminary data.</text>
</comment>
<feature type="DNA-binding region" description="H-T-H motif" evidence="2">
    <location>
        <begin position="33"/>
        <end position="52"/>
    </location>
</feature>
<evidence type="ECO:0000313" key="5">
    <source>
        <dbReference type="Proteomes" id="UP000824221"/>
    </source>
</evidence>
<dbReference type="EMBL" id="DXAJ01000086">
    <property type="protein sequence ID" value="HJA02850.1"/>
    <property type="molecule type" value="Genomic_DNA"/>
</dbReference>
<dbReference type="InterPro" id="IPR050624">
    <property type="entry name" value="HTH-type_Tx_Regulator"/>
</dbReference>
<proteinExistence type="predicted"/>
<dbReference type="Proteomes" id="UP000824221">
    <property type="component" value="Unassembled WGS sequence"/>
</dbReference>
<sequence>MQYARPAPEDYTRHYIVTALFKLMHEYEYEKIAVTDIVRKAGVGRATFYRYFRSKEDVIVYYFEHNTREFVFARHIYPRCREDYVQVVTDVLAMFQKQKEPFKLIKQAHLSDLYLDFLNQNFARTFEEEHPGENPYLPYLYAGMLYNVSMKWLEGDCCEEIGLLAELIVDAIYTRDE</sequence>
<dbReference type="PANTHER" id="PTHR43479">
    <property type="entry name" value="ACREF/ENVCD OPERON REPRESSOR-RELATED"/>
    <property type="match status" value="1"/>
</dbReference>
<dbReference type="Gene3D" id="1.10.357.10">
    <property type="entry name" value="Tetracycline Repressor, domain 2"/>
    <property type="match status" value="1"/>
</dbReference>
<name>A0A9D2KFF9_9FIRM</name>
<dbReference type="AlphaFoldDB" id="A0A9D2KFF9"/>
<dbReference type="GO" id="GO:0003677">
    <property type="term" value="F:DNA binding"/>
    <property type="evidence" value="ECO:0007669"/>
    <property type="project" value="UniProtKB-UniRule"/>
</dbReference>
<dbReference type="PANTHER" id="PTHR43479:SF11">
    <property type="entry name" value="ACREF_ENVCD OPERON REPRESSOR-RELATED"/>
    <property type="match status" value="1"/>
</dbReference>
<feature type="domain" description="HTH tetR-type" evidence="3">
    <location>
        <begin position="10"/>
        <end position="70"/>
    </location>
</feature>
<accession>A0A9D2KFF9</accession>
<gene>
    <name evidence="4" type="ORF">H9797_05685</name>
</gene>